<evidence type="ECO:0000259" key="2">
    <source>
        <dbReference type="Pfam" id="PF00534"/>
    </source>
</evidence>
<dbReference type="RefSeq" id="WP_016099309.1">
    <property type="nucleotide sequence ID" value="NZ_KB976545.1"/>
</dbReference>
<dbReference type="Proteomes" id="UP000014009">
    <property type="component" value="Unassembled WGS sequence"/>
</dbReference>
<evidence type="ECO:0000256" key="1">
    <source>
        <dbReference type="ARBA" id="ARBA00022679"/>
    </source>
</evidence>
<reference evidence="3 4" key="1">
    <citation type="submission" date="2012-12" db="EMBL/GenBank/DDBJ databases">
        <title>The Genome Sequence of Bacillus cereus HuB4-4.</title>
        <authorList>
            <consortium name="The Broad Institute Genome Sequencing Platform"/>
            <consortium name="The Broad Institute Genome Sequencing Center for Infectious Disease"/>
            <person name="Feldgarden M."/>
            <person name="Van der Auwera G.A."/>
            <person name="Mahillon J."/>
            <person name="Duprez V."/>
            <person name="Timmery S."/>
            <person name="Mattelet C."/>
            <person name="Dierick K."/>
            <person name="Sun M."/>
            <person name="Yu Z."/>
            <person name="Zhu L."/>
            <person name="Hu X."/>
            <person name="Shank E.B."/>
            <person name="Swiecicka I."/>
            <person name="Hansen B.M."/>
            <person name="Andrup L."/>
            <person name="Walker B."/>
            <person name="Young S.K."/>
            <person name="Zeng Q."/>
            <person name="Gargeya S."/>
            <person name="Fitzgerald M."/>
            <person name="Haas B."/>
            <person name="Abouelleil A."/>
            <person name="Alvarado L."/>
            <person name="Arachchi H.M."/>
            <person name="Berlin A.M."/>
            <person name="Chapman S.B."/>
            <person name="Dewar J."/>
            <person name="Goldberg J."/>
            <person name="Griggs A."/>
            <person name="Gujja S."/>
            <person name="Hansen M."/>
            <person name="Howarth C."/>
            <person name="Imamovic A."/>
            <person name="Larimer J."/>
            <person name="McCowan C."/>
            <person name="Murphy C."/>
            <person name="Neiman D."/>
            <person name="Pearson M."/>
            <person name="Priest M."/>
            <person name="Roberts A."/>
            <person name="Saif S."/>
            <person name="Shea T."/>
            <person name="Sisk P."/>
            <person name="Sykes S."/>
            <person name="Wortman J."/>
            <person name="Nusbaum C."/>
            <person name="Birren B."/>
        </authorList>
    </citation>
    <scope>NUCLEOTIDE SEQUENCE [LARGE SCALE GENOMIC DNA]</scope>
    <source>
        <strain evidence="3 4">HuB4-4</strain>
    </source>
</reference>
<dbReference type="PANTHER" id="PTHR46401">
    <property type="entry name" value="GLYCOSYLTRANSFERASE WBBK-RELATED"/>
    <property type="match status" value="1"/>
</dbReference>
<feature type="domain" description="Glycosyl transferase family 1" evidence="2">
    <location>
        <begin position="166"/>
        <end position="329"/>
    </location>
</feature>
<dbReference type="Gene3D" id="3.40.50.2000">
    <property type="entry name" value="Glycogen Phosphorylase B"/>
    <property type="match status" value="2"/>
</dbReference>
<name>A0A9W5VIR7_BACCE</name>
<dbReference type="SUPFAM" id="SSF53756">
    <property type="entry name" value="UDP-Glycosyltransferase/glycogen phosphorylase"/>
    <property type="match status" value="1"/>
</dbReference>
<protein>
    <recommendedName>
        <fullName evidence="2">Glycosyl transferase family 1 domain-containing protein</fullName>
    </recommendedName>
</protein>
<keyword evidence="1" id="KW-0808">Transferase</keyword>
<evidence type="ECO:0000313" key="3">
    <source>
        <dbReference type="EMBL" id="EOP80279.1"/>
    </source>
</evidence>
<evidence type="ECO:0000313" key="4">
    <source>
        <dbReference type="Proteomes" id="UP000014009"/>
    </source>
</evidence>
<proteinExistence type="predicted"/>
<dbReference type="EMBL" id="AHEF01000097">
    <property type="protein sequence ID" value="EOP80279.1"/>
    <property type="molecule type" value="Genomic_DNA"/>
</dbReference>
<dbReference type="Pfam" id="PF00534">
    <property type="entry name" value="Glycos_transf_1"/>
    <property type="match status" value="1"/>
</dbReference>
<dbReference type="PANTHER" id="PTHR46401:SF2">
    <property type="entry name" value="GLYCOSYLTRANSFERASE WBBK-RELATED"/>
    <property type="match status" value="1"/>
</dbReference>
<dbReference type="GO" id="GO:0016757">
    <property type="term" value="F:glycosyltransferase activity"/>
    <property type="evidence" value="ECO:0007669"/>
    <property type="project" value="InterPro"/>
</dbReference>
<accession>A0A9W5VIR7</accession>
<sequence length="352" mass="40843">MKVLHITATHLNKYGGIPVVLEKLVKHQNEIIGTKSLVLSVKNEVAQLKSNFFHFRSDYNEIGEFIKDYNPDVTVFHGLYFIEYVKVMKILSSHKYRYFIQPHSSFMKTAQEKGKIKKYIANNTLFKGLIKNAHGYIFLNQAEMDKSIYRTENDLIIPNGIDANYRELEKSQEEKLKIFFIGRMDINHKGLDLLFQELKKLDGVKRDFSIYFYGVGSQKKIEAVNNYIRQFETLELEYKGPVYGKEKESVFEESNIMILTSRYEGFPITVLEALSYGNPCIVTNGTNVRKMIEANNIGWGTEYDKISETILKAIEDYKNNPASYVKNTRDFVKENYSWSEISKLSIELLSNS</sequence>
<dbReference type="GO" id="GO:0009103">
    <property type="term" value="P:lipopolysaccharide biosynthetic process"/>
    <property type="evidence" value="ECO:0007669"/>
    <property type="project" value="TreeGrafter"/>
</dbReference>
<dbReference type="AlphaFoldDB" id="A0A9W5VIR7"/>
<organism evidence="3 4">
    <name type="scientific">Bacillus cereus HuB4-4</name>
    <dbReference type="NCBI Taxonomy" id="1053211"/>
    <lineage>
        <taxon>Bacteria</taxon>
        <taxon>Bacillati</taxon>
        <taxon>Bacillota</taxon>
        <taxon>Bacilli</taxon>
        <taxon>Bacillales</taxon>
        <taxon>Bacillaceae</taxon>
        <taxon>Bacillus</taxon>
        <taxon>Bacillus cereus group</taxon>
    </lineage>
</organism>
<gene>
    <name evidence="3" type="ORF">IGM_05976</name>
</gene>
<dbReference type="InterPro" id="IPR001296">
    <property type="entry name" value="Glyco_trans_1"/>
</dbReference>
<comment type="caution">
    <text evidence="3">The sequence shown here is derived from an EMBL/GenBank/DDBJ whole genome shotgun (WGS) entry which is preliminary data.</text>
</comment>